<reference evidence="2" key="1">
    <citation type="submission" date="2017-02" db="EMBL/GenBank/DDBJ databases">
        <authorList>
            <person name="Varghese N."/>
            <person name="Submissions S."/>
        </authorList>
    </citation>
    <scope>NUCLEOTIDE SEQUENCE [LARGE SCALE GENOMIC DNA]</scope>
    <source>
        <strain evidence="2">M1</strain>
    </source>
</reference>
<evidence type="ECO:0000313" key="1">
    <source>
        <dbReference type="EMBL" id="SKC84599.1"/>
    </source>
</evidence>
<dbReference type="Proteomes" id="UP000190285">
    <property type="component" value="Unassembled WGS sequence"/>
</dbReference>
<name>A0A1T5M9Q9_9FIRM</name>
<dbReference type="RefSeq" id="WP_208985105.1">
    <property type="nucleotide sequence ID" value="NZ_FUZT01000011.1"/>
</dbReference>
<evidence type="ECO:0000313" key="2">
    <source>
        <dbReference type="Proteomes" id="UP000190285"/>
    </source>
</evidence>
<dbReference type="SUPFAM" id="SSF81301">
    <property type="entry name" value="Nucleotidyltransferase"/>
    <property type="match status" value="1"/>
</dbReference>
<accession>A0A1T5M9Q9</accession>
<proteinExistence type="predicted"/>
<dbReference type="EMBL" id="FUZT01000011">
    <property type="protein sequence ID" value="SKC84599.1"/>
    <property type="molecule type" value="Genomic_DNA"/>
</dbReference>
<sequence>MKIITEEFEGKIRFSISNFDLKYQEIFKMCFYSESNGVYYKDFSVDYQYIDNVRKNFELSAVDMFKQLGYFSEIPWEDALKLFCQKIEGYDIDWWLTGSCASCLRGIPLKPHDIDIMVDSKDIHLIENLFAEYLIEPIVNTGGWLTKDFGVIFLKARIDIASDPVESLDIPIPIDCGPTAKKNLETIHWEGFDIRIPPLELQLNANKRRKRVDRIKLIESYIASIK</sequence>
<dbReference type="Pfam" id="PF10706">
    <property type="entry name" value="Aminoglyc_resit"/>
    <property type="match status" value="1"/>
</dbReference>
<dbReference type="Gene3D" id="3.30.460.40">
    <property type="match status" value="1"/>
</dbReference>
<dbReference type="AlphaFoldDB" id="A0A1T5M9Q9"/>
<keyword evidence="2" id="KW-1185">Reference proteome</keyword>
<dbReference type="InterPro" id="IPR019646">
    <property type="entry name" value="Aminoglyc_AdlTrfase"/>
</dbReference>
<protein>
    <submittedName>
        <fullName evidence="1">Uncharacterized protein</fullName>
    </submittedName>
</protein>
<dbReference type="STRING" id="36842.SAMN02194393_04180"/>
<organism evidence="1 2">
    <name type="scientific">Maledivibacter halophilus</name>
    <dbReference type="NCBI Taxonomy" id="36842"/>
    <lineage>
        <taxon>Bacteria</taxon>
        <taxon>Bacillati</taxon>
        <taxon>Bacillota</taxon>
        <taxon>Clostridia</taxon>
        <taxon>Peptostreptococcales</taxon>
        <taxon>Caminicellaceae</taxon>
        <taxon>Maledivibacter</taxon>
    </lineage>
</organism>
<dbReference type="InterPro" id="IPR043519">
    <property type="entry name" value="NT_sf"/>
</dbReference>
<gene>
    <name evidence="1" type="ORF">SAMN02194393_04180</name>
</gene>